<evidence type="ECO:0000313" key="10">
    <source>
        <dbReference type="EMBL" id="AFM41843.1"/>
    </source>
</evidence>
<dbReference type="SUPFAM" id="SSF56014">
    <property type="entry name" value="Nitrite and sulphite reductase 4Fe-4S domain-like"/>
    <property type="match status" value="1"/>
</dbReference>
<dbReference type="GO" id="GO:0046872">
    <property type="term" value="F:metal ion binding"/>
    <property type="evidence" value="ECO:0007669"/>
    <property type="project" value="UniProtKB-KW"/>
</dbReference>
<keyword evidence="7" id="KW-0411">Iron-sulfur</keyword>
<feature type="domain" description="4Fe-4S ferredoxin-type" evidence="9">
    <location>
        <begin position="109"/>
        <end position="138"/>
    </location>
</feature>
<accession>I4D7R9</accession>
<dbReference type="Pfam" id="PF01077">
    <property type="entry name" value="NIR_SIR"/>
    <property type="match status" value="1"/>
</dbReference>
<evidence type="ECO:0000256" key="2">
    <source>
        <dbReference type="ARBA" id="ARBA00003532"/>
    </source>
</evidence>
<dbReference type="Gene3D" id="3.30.70.20">
    <property type="match status" value="1"/>
</dbReference>
<evidence type="ECO:0000256" key="4">
    <source>
        <dbReference type="ARBA" id="ARBA00022485"/>
    </source>
</evidence>
<reference evidence="10 11" key="1">
    <citation type="journal article" date="2012" name="J. Bacteriol.">
        <title>Complete genome sequences of Desulfosporosinus orientis DSM765T, Desulfosporosinus youngiae DSM17734T, Desulfosporosinus meridiei DSM13257T, and Desulfosporosinus acidiphilus DSM22704T.</title>
        <authorList>
            <person name="Pester M."/>
            <person name="Brambilla E."/>
            <person name="Alazard D."/>
            <person name="Rattei T."/>
            <person name="Weinmaier T."/>
            <person name="Han J."/>
            <person name="Lucas S."/>
            <person name="Lapidus A."/>
            <person name="Cheng J.F."/>
            <person name="Goodwin L."/>
            <person name="Pitluck S."/>
            <person name="Peters L."/>
            <person name="Ovchinnikova G."/>
            <person name="Teshima H."/>
            <person name="Detter J.C."/>
            <person name="Han C.S."/>
            <person name="Tapia R."/>
            <person name="Land M.L."/>
            <person name="Hauser L."/>
            <person name="Kyrpides N.C."/>
            <person name="Ivanova N.N."/>
            <person name="Pagani I."/>
            <person name="Huntmann M."/>
            <person name="Wei C.L."/>
            <person name="Davenport K.W."/>
            <person name="Daligault H."/>
            <person name="Chain P.S."/>
            <person name="Chen A."/>
            <person name="Mavromatis K."/>
            <person name="Markowitz V."/>
            <person name="Szeto E."/>
            <person name="Mikhailova N."/>
            <person name="Pati A."/>
            <person name="Wagner M."/>
            <person name="Woyke T."/>
            <person name="Ollivier B."/>
            <person name="Klenk H.P."/>
            <person name="Spring S."/>
            <person name="Loy A."/>
        </authorList>
    </citation>
    <scope>NUCLEOTIDE SEQUENCE [LARGE SCALE GENOMIC DNA]</scope>
    <source>
        <strain evidence="11">DSM 22704 / JCM 16185 / SJ4</strain>
    </source>
</reference>
<sequence>MQQNGFQLEHCRPNCPKAACNWQNLYEKMLKKLDELNLLQTLAQKFTPVHYHHLPKISVAGCPNGCSQPNIKDFGISGYVVPKITEIPCAECDVCIGACLEKAITRESQEIIINQDKCISCGDCLRVCPTGTLSGSEKGWIVRYGGRVGRHPQFARLAGQLKTDDEVVSWVIETLQRYIDQGEPEERLTHFLDSIHLTQEQSENVQSGRGSKDSIFEDQKR</sequence>
<evidence type="ECO:0000259" key="9">
    <source>
        <dbReference type="PROSITE" id="PS51379"/>
    </source>
</evidence>
<dbReference type="PANTHER" id="PTHR24960:SF79">
    <property type="entry name" value="PHOTOSYSTEM I IRON-SULFUR CENTER"/>
    <property type="match status" value="1"/>
</dbReference>
<evidence type="ECO:0000256" key="3">
    <source>
        <dbReference type="ARBA" id="ARBA00013529"/>
    </source>
</evidence>
<dbReference type="Proteomes" id="UP000002892">
    <property type="component" value="Chromosome"/>
</dbReference>
<dbReference type="RefSeq" id="WP_014827836.1">
    <property type="nucleotide sequence ID" value="NC_018068.1"/>
</dbReference>
<name>I4D7R9_DESAJ</name>
<protein>
    <recommendedName>
        <fullName evidence="3">Ferredoxin</fullName>
    </recommendedName>
</protein>
<evidence type="ECO:0000256" key="7">
    <source>
        <dbReference type="ARBA" id="ARBA00023014"/>
    </source>
</evidence>
<dbReference type="OrthoDB" id="9800558at2"/>
<dbReference type="InterPro" id="IPR045854">
    <property type="entry name" value="NO2/SO3_Rdtase_4Fe4S_sf"/>
</dbReference>
<organism evidence="10 11">
    <name type="scientific">Desulfosporosinus acidiphilus (strain DSM 22704 / JCM 16185 / SJ4)</name>
    <dbReference type="NCBI Taxonomy" id="646529"/>
    <lineage>
        <taxon>Bacteria</taxon>
        <taxon>Bacillati</taxon>
        <taxon>Bacillota</taxon>
        <taxon>Clostridia</taxon>
        <taxon>Eubacteriales</taxon>
        <taxon>Desulfitobacteriaceae</taxon>
        <taxon>Desulfosporosinus</taxon>
    </lineage>
</organism>
<dbReference type="Gene3D" id="3.30.413.10">
    <property type="entry name" value="Sulfite Reductase Hemoprotein, domain 1"/>
    <property type="match status" value="1"/>
</dbReference>
<comment type="cofactor">
    <cofactor evidence="1">
        <name>[4Fe-4S] cluster</name>
        <dbReference type="ChEBI" id="CHEBI:49883"/>
    </cofactor>
</comment>
<comment type="function">
    <text evidence="2">Ferredoxins are iron-sulfur proteins that transfer electrons in a wide variety of metabolic reactions.</text>
</comment>
<feature type="region of interest" description="Disordered" evidence="8">
    <location>
        <begin position="200"/>
        <end position="221"/>
    </location>
</feature>
<proteinExistence type="predicted"/>
<keyword evidence="5" id="KW-0479">Metal-binding</keyword>
<gene>
    <name evidence="10" type="ordered locus">Desaci_2932</name>
</gene>
<dbReference type="InterPro" id="IPR017900">
    <property type="entry name" value="4Fe4S_Fe_S_CS"/>
</dbReference>
<keyword evidence="6" id="KW-0408">Iron</keyword>
<evidence type="ECO:0000256" key="8">
    <source>
        <dbReference type="SAM" id="MobiDB-lite"/>
    </source>
</evidence>
<dbReference type="GO" id="GO:0020037">
    <property type="term" value="F:heme binding"/>
    <property type="evidence" value="ECO:0007669"/>
    <property type="project" value="InterPro"/>
</dbReference>
<dbReference type="SUPFAM" id="SSF54862">
    <property type="entry name" value="4Fe-4S ferredoxins"/>
    <property type="match status" value="1"/>
</dbReference>
<evidence type="ECO:0000256" key="6">
    <source>
        <dbReference type="ARBA" id="ARBA00023004"/>
    </source>
</evidence>
<dbReference type="InterPro" id="IPR050157">
    <property type="entry name" value="PSI_iron-sulfur_center"/>
</dbReference>
<dbReference type="STRING" id="646529.Desaci_2932"/>
<evidence type="ECO:0000256" key="1">
    <source>
        <dbReference type="ARBA" id="ARBA00001966"/>
    </source>
</evidence>
<feature type="compositionally biased region" description="Basic and acidic residues" evidence="8">
    <location>
        <begin position="210"/>
        <end position="221"/>
    </location>
</feature>
<dbReference type="HOGENOM" id="CLU_072599_2_0_9"/>
<dbReference type="InterPro" id="IPR017896">
    <property type="entry name" value="4Fe4S_Fe-S-bd"/>
</dbReference>
<dbReference type="PROSITE" id="PS00198">
    <property type="entry name" value="4FE4S_FER_1"/>
    <property type="match status" value="1"/>
</dbReference>
<dbReference type="EMBL" id="CP003639">
    <property type="protein sequence ID" value="AFM41843.1"/>
    <property type="molecule type" value="Genomic_DNA"/>
</dbReference>
<dbReference type="PANTHER" id="PTHR24960">
    <property type="entry name" value="PHOTOSYSTEM I IRON-SULFUR CENTER-RELATED"/>
    <property type="match status" value="1"/>
</dbReference>
<dbReference type="eggNOG" id="COG2221">
    <property type="taxonomic scope" value="Bacteria"/>
</dbReference>
<evidence type="ECO:0000256" key="5">
    <source>
        <dbReference type="ARBA" id="ARBA00022723"/>
    </source>
</evidence>
<keyword evidence="11" id="KW-1185">Reference proteome</keyword>
<dbReference type="AlphaFoldDB" id="I4D7R9"/>
<evidence type="ECO:0000313" key="11">
    <source>
        <dbReference type="Proteomes" id="UP000002892"/>
    </source>
</evidence>
<keyword evidence="4" id="KW-0004">4Fe-4S</keyword>
<dbReference type="GO" id="GO:0016491">
    <property type="term" value="F:oxidoreductase activity"/>
    <property type="evidence" value="ECO:0007669"/>
    <property type="project" value="InterPro"/>
</dbReference>
<dbReference type="PROSITE" id="PS51379">
    <property type="entry name" value="4FE4S_FER_2"/>
    <property type="match status" value="1"/>
</dbReference>
<dbReference type="GO" id="GO:0051539">
    <property type="term" value="F:4 iron, 4 sulfur cluster binding"/>
    <property type="evidence" value="ECO:0007669"/>
    <property type="project" value="UniProtKB-KW"/>
</dbReference>
<feature type="compositionally biased region" description="Polar residues" evidence="8">
    <location>
        <begin position="200"/>
        <end position="209"/>
    </location>
</feature>
<dbReference type="Pfam" id="PF00037">
    <property type="entry name" value="Fer4"/>
    <property type="match status" value="1"/>
</dbReference>
<dbReference type="InterPro" id="IPR006067">
    <property type="entry name" value="NO2/SO3_Rdtase_4Fe4S_dom"/>
</dbReference>
<dbReference type="KEGG" id="dai:Desaci_2932"/>